<accession>A0A1H8CZY4</accession>
<dbReference type="InterPro" id="IPR014407">
    <property type="entry name" value="McrC_bac"/>
</dbReference>
<dbReference type="Pfam" id="PF10117">
    <property type="entry name" value="McrBC"/>
    <property type="match status" value="1"/>
</dbReference>
<evidence type="ECO:0000313" key="1">
    <source>
        <dbReference type="EMBL" id="SEN00565.1"/>
    </source>
</evidence>
<reference evidence="2" key="1">
    <citation type="submission" date="2016-10" db="EMBL/GenBank/DDBJ databases">
        <authorList>
            <person name="Varghese N."/>
            <person name="Submissions S."/>
        </authorList>
    </citation>
    <scope>NUCLEOTIDE SEQUENCE [LARGE SCALE GENOMIC DNA]</scope>
    <source>
        <strain evidence="2">B48,IBRC-M 10115,DSM 25386,CECT 8001</strain>
    </source>
</reference>
<dbReference type="NCBIfam" id="NF007277">
    <property type="entry name" value="PRK09736.1"/>
    <property type="match status" value="1"/>
</dbReference>
<dbReference type="PANTHER" id="PTHR38733:SF1">
    <property type="entry name" value="TYPE IV METHYL-DIRECTED RESTRICTION ENZYME ECOKMCRBC"/>
    <property type="match status" value="1"/>
</dbReference>
<dbReference type="InterPro" id="IPR019292">
    <property type="entry name" value="McrC"/>
</dbReference>
<evidence type="ECO:0000313" key="2">
    <source>
        <dbReference type="Proteomes" id="UP000198553"/>
    </source>
</evidence>
<dbReference type="AlphaFoldDB" id="A0A1H8CZY4"/>
<keyword evidence="2" id="KW-1185">Reference proteome</keyword>
<protein>
    <submittedName>
        <fullName evidence="1">5-methylcytosine-specific restriction enzyme subunit McrC</fullName>
    </submittedName>
</protein>
<dbReference type="PIRSF" id="PIRSF003109">
    <property type="entry name" value="McrC"/>
    <property type="match status" value="1"/>
</dbReference>
<organism evidence="1 2">
    <name type="scientific">Mesobacillus persicus</name>
    <dbReference type="NCBI Taxonomy" id="930146"/>
    <lineage>
        <taxon>Bacteria</taxon>
        <taxon>Bacillati</taxon>
        <taxon>Bacillota</taxon>
        <taxon>Bacilli</taxon>
        <taxon>Bacillales</taxon>
        <taxon>Bacillaceae</taxon>
        <taxon>Mesobacillus</taxon>
    </lineage>
</organism>
<dbReference type="EMBL" id="FOBW01000008">
    <property type="protein sequence ID" value="SEN00565.1"/>
    <property type="molecule type" value="Genomic_DNA"/>
</dbReference>
<name>A0A1H8CZY4_9BACI</name>
<gene>
    <name evidence="1" type="ORF">SAMN05192533_10819</name>
</gene>
<dbReference type="GO" id="GO:0009307">
    <property type="term" value="P:DNA restriction-modification system"/>
    <property type="evidence" value="ECO:0007669"/>
    <property type="project" value="InterPro"/>
</dbReference>
<sequence length="350" mass="40721">MGPFMINIKNIYYMLSYAYQSLNEGSYKKIQAEEFDHLHDLMAAILIQGSRSQIKRGLHRDYLSQEEVTSSLRGKIDVTSSVKQNTLVQRRMVCRFDQFSEDTLFNQILKTTMLLLIRCGDVKAENRKELRKLTLFLRNVDTLNPYTIQWSSLLYHRNNSTYKMLMNICELVIKGLLITTDTGDYKMKQYLDDQQMHRLYEKFLLGYFKKEYPQYSPSASYIDWDVDNGFSEFLPAMKTDITLTYGQRTLIIDAKYYGNTMQTNTMFNTKSINSANLYQMFTYVKNKDWNSSGMVSGAILYAKTDEEITPDNEYQISGNRFIVKTLDLGKDWAGIVRQLDGIAEVVEGIK</sequence>
<dbReference type="STRING" id="930146.SAMN05192533_10819"/>
<dbReference type="PANTHER" id="PTHR38733">
    <property type="entry name" value="PROTEIN MCRC"/>
    <property type="match status" value="1"/>
</dbReference>
<dbReference type="Proteomes" id="UP000198553">
    <property type="component" value="Unassembled WGS sequence"/>
</dbReference>
<proteinExistence type="predicted"/>